<dbReference type="SUPFAM" id="SSF47413">
    <property type="entry name" value="lambda repressor-like DNA-binding domains"/>
    <property type="match status" value="1"/>
</dbReference>
<dbReference type="GO" id="GO:0003677">
    <property type="term" value="F:DNA binding"/>
    <property type="evidence" value="ECO:0007669"/>
    <property type="project" value="InterPro"/>
</dbReference>
<dbReference type="Gene3D" id="1.10.260.40">
    <property type="entry name" value="lambda repressor-like DNA-binding domains"/>
    <property type="match status" value="1"/>
</dbReference>
<gene>
    <name evidence="2" type="ORF">DID87_05235</name>
</gene>
<sequence>MRKTQSELADQLLISSKTISNWETGKTIPDLENETSRQEVKNVNTEYIGETIEDFDKWAEKV</sequence>
<dbReference type="EMBL" id="QFCR01000016">
    <property type="protein sequence ID" value="TNK90154.1"/>
    <property type="molecule type" value="Genomic_DNA"/>
</dbReference>
<proteinExistence type="predicted"/>
<dbReference type="Pfam" id="PF01381">
    <property type="entry name" value="HTH_3"/>
    <property type="match status" value="1"/>
</dbReference>
<dbReference type="InterPro" id="IPR010982">
    <property type="entry name" value="Lambda_DNA-bd_dom_sf"/>
</dbReference>
<dbReference type="CDD" id="cd00093">
    <property type="entry name" value="HTH_XRE"/>
    <property type="match status" value="1"/>
</dbReference>
<protein>
    <submittedName>
        <fullName evidence="2">XRE family transcriptional regulator</fullName>
    </submittedName>
</protein>
<dbReference type="RefSeq" id="WP_081462431.1">
    <property type="nucleotide sequence ID" value="NZ_JARBEW010000017.1"/>
</dbReference>
<reference evidence="2 3" key="1">
    <citation type="submission" date="2018-05" db="EMBL/GenBank/DDBJ databases">
        <title>Lactobacillus sanfranciscensis Ah4 draft denome sequence.</title>
        <authorList>
            <person name="Zhang G."/>
        </authorList>
    </citation>
    <scope>NUCLEOTIDE SEQUENCE [LARGE SCALE GENOMIC DNA]</scope>
    <source>
        <strain evidence="2 3">Ah4</strain>
    </source>
</reference>
<evidence type="ECO:0000259" key="1">
    <source>
        <dbReference type="PROSITE" id="PS50943"/>
    </source>
</evidence>
<evidence type="ECO:0000313" key="3">
    <source>
        <dbReference type="Proteomes" id="UP000313312"/>
    </source>
</evidence>
<dbReference type="PROSITE" id="PS50943">
    <property type="entry name" value="HTH_CROC1"/>
    <property type="match status" value="1"/>
</dbReference>
<dbReference type="Proteomes" id="UP000313312">
    <property type="component" value="Unassembled WGS sequence"/>
</dbReference>
<feature type="domain" description="HTH cro/C1-type" evidence="1">
    <location>
        <begin position="4"/>
        <end position="33"/>
    </location>
</feature>
<evidence type="ECO:0000313" key="2">
    <source>
        <dbReference type="EMBL" id="TNK90154.1"/>
    </source>
</evidence>
<comment type="caution">
    <text evidence="2">The sequence shown here is derived from an EMBL/GenBank/DDBJ whole genome shotgun (WGS) entry which is preliminary data.</text>
</comment>
<accession>A0A5C4TII5</accession>
<dbReference type="AlphaFoldDB" id="A0A5C4TII5"/>
<organism evidence="2 3">
    <name type="scientific">Fructilactobacillus sanfranciscensis</name>
    <name type="common">Lactobacillus sanfranciscensis</name>
    <dbReference type="NCBI Taxonomy" id="1625"/>
    <lineage>
        <taxon>Bacteria</taxon>
        <taxon>Bacillati</taxon>
        <taxon>Bacillota</taxon>
        <taxon>Bacilli</taxon>
        <taxon>Lactobacillales</taxon>
        <taxon>Lactobacillaceae</taxon>
        <taxon>Fructilactobacillus</taxon>
    </lineage>
</organism>
<name>A0A5C4TII5_FRUSA</name>
<dbReference type="InterPro" id="IPR001387">
    <property type="entry name" value="Cro/C1-type_HTH"/>
</dbReference>